<keyword evidence="3" id="KW-1185">Reference proteome</keyword>
<dbReference type="EMBL" id="AM114193">
    <property type="protein sequence ID" value="CAJ36279.1"/>
    <property type="molecule type" value="Genomic_DNA"/>
</dbReference>
<keyword evidence="1" id="KW-1133">Transmembrane helix</keyword>
<sequence length="277" mass="29944">MKTSVIVPAVLVICIVIVSAAYIIGQKKAESGPVVVKSNSISGNETPANVYSIPHDSNIVLPNHENNGDTGTVNYQLQYGKNKFITDAKVSIYTSNNNSDLTLLDISGNPLYTVNADKSNYGPVYQFNNVPYGNYVIVSEKNGKTYKSSGLMQPATDGGVLGTMVDDPDLQVPASANITGGAVYGWVRHMFYYDYMPGVKVTLLKRGSTEETIYTLADGACSTLSEPAPYSGFYIFEDLKPGTYLLQTENNGKVQNSTPFKITGNEDQGTLRTITSL</sequence>
<dbReference type="STRING" id="351160.RCIX934"/>
<evidence type="ECO:0000313" key="2">
    <source>
        <dbReference type="EMBL" id="CAJ36279.1"/>
    </source>
</evidence>
<dbReference type="AlphaFoldDB" id="Q0W5R4"/>
<gene>
    <name evidence="2" type="ORF">RCIX934</name>
</gene>
<dbReference type="RefSeq" id="WP_012036241.1">
    <property type="nucleotide sequence ID" value="NC_009464.1"/>
</dbReference>
<keyword evidence="1" id="KW-0472">Membrane</keyword>
<keyword evidence="1" id="KW-0812">Transmembrane</keyword>
<reference evidence="2 3" key="1">
    <citation type="journal article" date="2006" name="Science">
        <title>Genome of rice cluster I archaea -- the key methane producers in the rice rhizosphere.</title>
        <authorList>
            <person name="Erkel C."/>
            <person name="Kube M."/>
            <person name="Reinhardt R."/>
            <person name="Liesack W."/>
        </authorList>
    </citation>
    <scope>NUCLEOTIDE SEQUENCE [LARGE SCALE GENOMIC DNA]</scope>
    <source>
        <strain evidence="3">DSM 22066 / NBRC 105507 / MRE50</strain>
    </source>
</reference>
<dbReference type="SUPFAM" id="SSF49478">
    <property type="entry name" value="Cna protein B-type domain"/>
    <property type="match status" value="1"/>
</dbReference>
<name>Q0W5R4_METAR</name>
<dbReference type="eggNOG" id="arCOG11125">
    <property type="taxonomic scope" value="Archaea"/>
</dbReference>
<organism evidence="2 3">
    <name type="scientific">Methanocella arvoryzae (strain DSM 22066 / NBRC 105507 / MRE50)</name>
    <dbReference type="NCBI Taxonomy" id="351160"/>
    <lineage>
        <taxon>Archaea</taxon>
        <taxon>Methanobacteriati</taxon>
        <taxon>Methanobacteriota</taxon>
        <taxon>Stenosarchaea group</taxon>
        <taxon>Methanomicrobia</taxon>
        <taxon>Methanocellales</taxon>
        <taxon>Methanocellaceae</taxon>
        <taxon>Methanocella</taxon>
    </lineage>
</organism>
<evidence type="ECO:0000313" key="3">
    <source>
        <dbReference type="Proteomes" id="UP000000663"/>
    </source>
</evidence>
<dbReference type="KEGG" id="rci:RCIX934"/>
<dbReference type="Proteomes" id="UP000000663">
    <property type="component" value="Chromosome"/>
</dbReference>
<proteinExistence type="predicted"/>
<evidence type="ECO:0000256" key="1">
    <source>
        <dbReference type="SAM" id="Phobius"/>
    </source>
</evidence>
<feature type="transmembrane region" description="Helical" evidence="1">
    <location>
        <begin position="6"/>
        <end position="24"/>
    </location>
</feature>
<protein>
    <submittedName>
        <fullName evidence="2">Uncharacterized protein</fullName>
    </submittedName>
</protein>
<dbReference type="GeneID" id="5145083"/>
<accession>Q0W5R4</accession>